<gene>
    <name evidence="2" type="ORF">HINF_LOCUS23496</name>
    <name evidence="1" type="ORF">HINF_LOCUS44874</name>
</gene>
<dbReference type="AlphaFoldDB" id="A0AA86QQC4"/>
<protein>
    <submittedName>
        <fullName evidence="2">Hypothetical_protein</fullName>
    </submittedName>
</protein>
<reference evidence="2 3" key="2">
    <citation type="submission" date="2024-07" db="EMBL/GenBank/DDBJ databases">
        <authorList>
            <person name="Akdeniz Z."/>
        </authorList>
    </citation>
    <scope>NUCLEOTIDE SEQUENCE [LARGE SCALE GENOMIC DNA]</scope>
</reference>
<organism evidence="1">
    <name type="scientific">Hexamita inflata</name>
    <dbReference type="NCBI Taxonomy" id="28002"/>
    <lineage>
        <taxon>Eukaryota</taxon>
        <taxon>Metamonada</taxon>
        <taxon>Diplomonadida</taxon>
        <taxon>Hexamitidae</taxon>
        <taxon>Hexamitinae</taxon>
        <taxon>Hexamita</taxon>
    </lineage>
</organism>
<evidence type="ECO:0000313" key="3">
    <source>
        <dbReference type="Proteomes" id="UP001642409"/>
    </source>
</evidence>
<dbReference type="Proteomes" id="UP001642409">
    <property type="component" value="Unassembled WGS sequence"/>
</dbReference>
<keyword evidence="3" id="KW-1185">Reference proteome</keyword>
<name>A0AA86QQC4_9EUKA</name>
<reference evidence="1" key="1">
    <citation type="submission" date="2023-06" db="EMBL/GenBank/DDBJ databases">
        <authorList>
            <person name="Kurt Z."/>
        </authorList>
    </citation>
    <scope>NUCLEOTIDE SEQUENCE</scope>
</reference>
<evidence type="ECO:0000313" key="1">
    <source>
        <dbReference type="EMBL" id="CAI9957229.1"/>
    </source>
</evidence>
<accession>A0AA86QQC4</accession>
<comment type="caution">
    <text evidence="1">The sequence shown here is derived from an EMBL/GenBank/DDBJ whole genome shotgun (WGS) entry which is preliminary data.</text>
</comment>
<proteinExistence type="predicted"/>
<dbReference type="EMBL" id="CAXDID020000067">
    <property type="protein sequence ID" value="CAL6012837.1"/>
    <property type="molecule type" value="Genomic_DNA"/>
</dbReference>
<evidence type="ECO:0000313" key="2">
    <source>
        <dbReference type="EMBL" id="CAL6012837.1"/>
    </source>
</evidence>
<dbReference type="EMBL" id="CATOUU010000884">
    <property type="protein sequence ID" value="CAI9957229.1"/>
    <property type="molecule type" value="Genomic_DNA"/>
</dbReference>
<sequence length="141" mass="16591">MSVLMRRENTLIIEPGSDISKIQIINFILLPNSKKHFEGPPLQNKIINADSLNHKYFSKYDFQNQKVPTTDELKFYNKILSVHSSHKQITKLLTENRAQKFRESMTHQKESTKLKVNEQIRAVNMKIEIWAQFIQNSYADQ</sequence>